<dbReference type="GO" id="GO:1990189">
    <property type="term" value="F:protein N-terminal-serine acetyltransferase activity"/>
    <property type="evidence" value="ECO:0007669"/>
    <property type="project" value="TreeGrafter"/>
</dbReference>
<organism evidence="2 3">
    <name type="scientific">Candidatus Scatocola faecipullorum</name>
    <dbReference type="NCBI Taxonomy" id="2840917"/>
    <lineage>
        <taxon>Bacteria</taxon>
        <taxon>Pseudomonadati</taxon>
        <taxon>Pseudomonadota</taxon>
        <taxon>Alphaproteobacteria</taxon>
        <taxon>Rhodospirillales</taxon>
        <taxon>Rhodospirillaceae</taxon>
        <taxon>Rhodospirillaceae incertae sedis</taxon>
        <taxon>Candidatus Scatocola</taxon>
    </lineage>
</organism>
<evidence type="ECO:0000259" key="1">
    <source>
        <dbReference type="PROSITE" id="PS51186"/>
    </source>
</evidence>
<dbReference type="Pfam" id="PF13302">
    <property type="entry name" value="Acetyltransf_3"/>
    <property type="match status" value="1"/>
</dbReference>
<dbReference type="Proteomes" id="UP000824107">
    <property type="component" value="Unassembled WGS sequence"/>
</dbReference>
<proteinExistence type="predicted"/>
<evidence type="ECO:0000313" key="2">
    <source>
        <dbReference type="EMBL" id="HIU52465.1"/>
    </source>
</evidence>
<sequence length="192" mass="22558">MLDLGIKKLEKFSLPEEIVGERVVLVPRRHEFDEALFELIDSSRNFLREYLFWVDDTRSVDDVRKVTDIFQENWKKQDAFEFVFLDRESRRLVGAGGIHTISYLHHYAEYGYYLNQKEVGHGYITEAVRLLEKELFQRGIHRLIITCDVNNQASAAVARRCGFELEGKMREARFAYGSYRDELLFAKINPGK</sequence>
<dbReference type="GO" id="GO:0005737">
    <property type="term" value="C:cytoplasm"/>
    <property type="evidence" value="ECO:0007669"/>
    <property type="project" value="TreeGrafter"/>
</dbReference>
<protein>
    <submittedName>
        <fullName evidence="2">GNAT family N-acetyltransferase</fullName>
    </submittedName>
</protein>
<dbReference type="InterPro" id="IPR016181">
    <property type="entry name" value="Acyl_CoA_acyltransferase"/>
</dbReference>
<feature type="domain" description="N-acetyltransferase" evidence="1">
    <location>
        <begin position="34"/>
        <end position="186"/>
    </location>
</feature>
<dbReference type="SUPFAM" id="SSF55729">
    <property type="entry name" value="Acyl-CoA N-acyltransferases (Nat)"/>
    <property type="match status" value="1"/>
</dbReference>
<gene>
    <name evidence="2" type="ORF">IAD20_00100</name>
</gene>
<dbReference type="AlphaFoldDB" id="A0A9D1M269"/>
<reference evidence="2" key="1">
    <citation type="submission" date="2020-10" db="EMBL/GenBank/DDBJ databases">
        <authorList>
            <person name="Gilroy R."/>
        </authorList>
    </citation>
    <scope>NUCLEOTIDE SEQUENCE</scope>
    <source>
        <strain evidence="2">ChiW3-316</strain>
    </source>
</reference>
<dbReference type="GO" id="GO:0008999">
    <property type="term" value="F:protein-N-terminal-alanine acetyltransferase activity"/>
    <property type="evidence" value="ECO:0007669"/>
    <property type="project" value="TreeGrafter"/>
</dbReference>
<name>A0A9D1M269_9PROT</name>
<dbReference type="PANTHER" id="PTHR43441">
    <property type="entry name" value="RIBOSOMAL-PROTEIN-SERINE ACETYLTRANSFERASE"/>
    <property type="match status" value="1"/>
</dbReference>
<comment type="caution">
    <text evidence="2">The sequence shown here is derived from an EMBL/GenBank/DDBJ whole genome shotgun (WGS) entry which is preliminary data.</text>
</comment>
<dbReference type="InterPro" id="IPR051908">
    <property type="entry name" value="Ribosomal_N-acetyltransferase"/>
</dbReference>
<evidence type="ECO:0000313" key="3">
    <source>
        <dbReference type="Proteomes" id="UP000824107"/>
    </source>
</evidence>
<dbReference type="EMBL" id="DVNC01000002">
    <property type="protein sequence ID" value="HIU52465.1"/>
    <property type="molecule type" value="Genomic_DNA"/>
</dbReference>
<reference evidence="2" key="2">
    <citation type="journal article" date="2021" name="PeerJ">
        <title>Extensive microbial diversity within the chicken gut microbiome revealed by metagenomics and culture.</title>
        <authorList>
            <person name="Gilroy R."/>
            <person name="Ravi A."/>
            <person name="Getino M."/>
            <person name="Pursley I."/>
            <person name="Horton D.L."/>
            <person name="Alikhan N.F."/>
            <person name="Baker D."/>
            <person name="Gharbi K."/>
            <person name="Hall N."/>
            <person name="Watson M."/>
            <person name="Adriaenssens E.M."/>
            <person name="Foster-Nyarko E."/>
            <person name="Jarju S."/>
            <person name="Secka A."/>
            <person name="Antonio M."/>
            <person name="Oren A."/>
            <person name="Chaudhuri R.R."/>
            <person name="La Ragione R."/>
            <person name="Hildebrand F."/>
            <person name="Pallen M.J."/>
        </authorList>
    </citation>
    <scope>NUCLEOTIDE SEQUENCE</scope>
    <source>
        <strain evidence="2">ChiW3-316</strain>
    </source>
</reference>
<dbReference type="InterPro" id="IPR000182">
    <property type="entry name" value="GNAT_dom"/>
</dbReference>
<dbReference type="PROSITE" id="PS51186">
    <property type="entry name" value="GNAT"/>
    <property type="match status" value="1"/>
</dbReference>
<dbReference type="Gene3D" id="3.40.630.30">
    <property type="match status" value="1"/>
</dbReference>
<accession>A0A9D1M269</accession>
<dbReference type="PANTHER" id="PTHR43441:SF11">
    <property type="entry name" value="RIBOSOMAL-PROTEIN-SERINE ACETYLTRANSFERASE"/>
    <property type="match status" value="1"/>
</dbReference>